<dbReference type="Proteomes" id="UP000777482">
    <property type="component" value="Unassembled WGS sequence"/>
</dbReference>
<dbReference type="InterPro" id="IPR025151">
    <property type="entry name" value="ELYS_dom"/>
</dbReference>
<feature type="domain" description="ELYS-like" evidence="4">
    <location>
        <begin position="48"/>
        <end position="282"/>
    </location>
</feature>
<feature type="compositionally biased region" description="Acidic residues" evidence="3">
    <location>
        <begin position="654"/>
        <end position="663"/>
    </location>
</feature>
<protein>
    <recommendedName>
        <fullName evidence="4">ELYS-like domain-containing protein</fullName>
    </recommendedName>
</protein>
<feature type="compositionally biased region" description="Low complexity" evidence="3">
    <location>
        <begin position="566"/>
        <end position="588"/>
    </location>
</feature>
<feature type="region of interest" description="Disordered" evidence="3">
    <location>
        <begin position="622"/>
        <end position="957"/>
    </location>
</feature>
<dbReference type="EMBL" id="PUHQ01000002">
    <property type="protein sequence ID" value="KAG0667210.1"/>
    <property type="molecule type" value="Genomic_DNA"/>
</dbReference>
<accession>A0A9P7BAH4</accession>
<keyword evidence="2" id="KW-0539">Nucleus</keyword>
<evidence type="ECO:0000259" key="4">
    <source>
        <dbReference type="Pfam" id="PF13934"/>
    </source>
</evidence>
<feature type="compositionally biased region" description="Basic and acidic residues" evidence="3">
    <location>
        <begin position="945"/>
        <end position="957"/>
    </location>
</feature>
<feature type="compositionally biased region" description="Low complexity" evidence="3">
    <location>
        <begin position="907"/>
        <end position="919"/>
    </location>
</feature>
<feature type="compositionally biased region" description="Polar residues" evidence="3">
    <location>
        <begin position="548"/>
        <end position="565"/>
    </location>
</feature>
<gene>
    <name evidence="5" type="ORF">C6P46_002622</name>
</gene>
<feature type="compositionally biased region" description="Low complexity" evidence="3">
    <location>
        <begin position="866"/>
        <end position="881"/>
    </location>
</feature>
<feature type="compositionally biased region" description="Low complexity" evidence="3">
    <location>
        <begin position="423"/>
        <end position="435"/>
    </location>
</feature>
<evidence type="ECO:0000313" key="5">
    <source>
        <dbReference type="EMBL" id="KAG0667210.1"/>
    </source>
</evidence>
<dbReference type="Pfam" id="PF13934">
    <property type="entry name" value="ELYS"/>
    <property type="match status" value="1"/>
</dbReference>
<feature type="compositionally biased region" description="Low complexity" evidence="3">
    <location>
        <begin position="706"/>
        <end position="715"/>
    </location>
</feature>
<evidence type="ECO:0000256" key="1">
    <source>
        <dbReference type="ARBA" id="ARBA00004123"/>
    </source>
</evidence>
<evidence type="ECO:0000256" key="3">
    <source>
        <dbReference type="SAM" id="MobiDB-lite"/>
    </source>
</evidence>
<feature type="region of interest" description="Disordered" evidence="3">
    <location>
        <begin position="370"/>
        <end position="393"/>
    </location>
</feature>
<feature type="compositionally biased region" description="Low complexity" evidence="3">
    <location>
        <begin position="461"/>
        <end position="472"/>
    </location>
</feature>
<feature type="compositionally biased region" description="Low complexity" evidence="3">
    <location>
        <begin position="833"/>
        <end position="850"/>
    </location>
</feature>
<organism evidence="5 6">
    <name type="scientific">Rhodotorula mucilaginosa</name>
    <name type="common">Yeast</name>
    <name type="synonym">Rhodotorula rubra</name>
    <dbReference type="NCBI Taxonomy" id="5537"/>
    <lineage>
        <taxon>Eukaryota</taxon>
        <taxon>Fungi</taxon>
        <taxon>Dikarya</taxon>
        <taxon>Basidiomycota</taxon>
        <taxon>Pucciniomycotina</taxon>
        <taxon>Microbotryomycetes</taxon>
        <taxon>Sporidiobolales</taxon>
        <taxon>Sporidiobolaceae</taxon>
        <taxon>Rhodotorula</taxon>
    </lineage>
</organism>
<dbReference type="OrthoDB" id="20729at2759"/>
<evidence type="ECO:0000256" key="2">
    <source>
        <dbReference type="ARBA" id="ARBA00023242"/>
    </source>
</evidence>
<dbReference type="AlphaFoldDB" id="A0A9P7BAH4"/>
<keyword evidence="6" id="KW-1185">Reference proteome</keyword>
<reference evidence="5 6" key="1">
    <citation type="submission" date="2020-11" db="EMBL/GenBank/DDBJ databases">
        <title>Kefir isolates.</title>
        <authorList>
            <person name="Marcisauskas S."/>
            <person name="Kim Y."/>
            <person name="Blasche S."/>
        </authorList>
    </citation>
    <scope>NUCLEOTIDE SEQUENCE [LARGE SCALE GENOMIC DNA]</scope>
    <source>
        <strain evidence="5 6">KR</strain>
    </source>
</reference>
<proteinExistence type="predicted"/>
<name>A0A9P7BAH4_RHOMI</name>
<dbReference type="GO" id="GO:0005634">
    <property type="term" value="C:nucleus"/>
    <property type="evidence" value="ECO:0007669"/>
    <property type="project" value="UniProtKB-SubCell"/>
</dbReference>
<feature type="compositionally biased region" description="Low complexity" evidence="3">
    <location>
        <begin position="810"/>
        <end position="820"/>
    </location>
</feature>
<feature type="region of interest" description="Disordered" evidence="3">
    <location>
        <begin position="417"/>
        <end position="494"/>
    </location>
</feature>
<feature type="region of interest" description="Disordered" evidence="3">
    <location>
        <begin position="548"/>
        <end position="597"/>
    </location>
</feature>
<comment type="caution">
    <text evidence="5">The sequence shown here is derived from an EMBL/GenBank/DDBJ whole genome shotgun (WGS) entry which is preliminary data.</text>
</comment>
<sequence length="957" mass="99561">MESSTESFVLVHPPASAAAAAAPPFVLPRAEVRTAILQHRLVQPDRSLAIDHLLALAAENLVQLYPPASESDLESLVAHLDALAAPDQAAPLVAKSCLYYLALALNADQDEEEAAEAHNYAENELLLPLPFRLAVRALVALDAGQHHLAVRWLAHPAVTPDFVPRTIAVLATVPEPAEDRAALVLDYYRLARLDLELYSVREAQYIVEALCAPERKRGVAQAWNLARDWPREHERPQLWTAILETCFGKNYTGLPCSQHLSTLLPLPFSPAEDSLVTSFCLSSSSTSASFLNPSHATLPIDWRLSKLVAESRSVDALEFFARAKHAFSQQADHRLDENDARDRLLKAVEANLTSVEKARLQLELASINSGAQPSNAAATTTTAARSNKKGSSTLATLTQPAWAPAPAIAADQSVAMDHDDGDASTVSGSAAVPAPAATPAPPRTLAELRRQRQPPAPAPAPTAADLPLSASPFVRRHGGPSAAAQAQHGRGGGSDVLRALQQQQQTPKKAAAAAGGKAFAGPLGVTNAAAAGMGSPFRLGALQQAGASTFGGTPSEQGASTVRSVATTTQTGAGSSAWAASASASSPATPKPAPTLPGFGSVRKPVAAASIVAAQQVAHEMVTTTPVPSNRVAASRRSGMDKAQQQQERRGGEVDEAEDEDAEMQGVEDGGKGERTRAAADDDNADDEAFARRAAKDPAVQRTIQAAASSSSSFARKAEEKGSGKRGATPARKTTRGRGDKRRAVQGQPPNEDKIDLDRTERVVGLPPGAFPGHGDGDEEEDEDSAGKEGGGGGPHDARSTRGGGGARGGAAKSSSRGTTRNASRDPVPQPATPARGASSRRTTRSRASTVEPMSPPPATGGHGPASRSTVSRRSTRASSVQAPDPSTNSNERETSVPPAPEMRQVQSGASLAAASSQGKTPVRRSSRLRTTGGGAGGGRGGSGKIDEASEEEGYRI</sequence>
<feature type="compositionally biased region" description="Basic and acidic residues" evidence="3">
    <location>
        <begin position="669"/>
        <end position="680"/>
    </location>
</feature>
<evidence type="ECO:0000313" key="6">
    <source>
        <dbReference type="Proteomes" id="UP000777482"/>
    </source>
</evidence>
<comment type="subcellular location">
    <subcellularLocation>
        <location evidence="1">Nucleus</location>
    </subcellularLocation>
</comment>
<feature type="compositionally biased region" description="Gly residues" evidence="3">
    <location>
        <begin position="932"/>
        <end position="944"/>
    </location>
</feature>
<feature type="compositionally biased region" description="Basic and acidic residues" evidence="3">
    <location>
        <begin position="751"/>
        <end position="762"/>
    </location>
</feature>